<dbReference type="Gene3D" id="3.40.50.180">
    <property type="entry name" value="Methylesterase CheB, C-terminal domain"/>
    <property type="match status" value="1"/>
</dbReference>
<dbReference type="PROSITE" id="PS50122">
    <property type="entry name" value="CHEB"/>
    <property type="match status" value="1"/>
</dbReference>
<dbReference type="EC" id="3.1.1.61" evidence="2"/>
<comment type="caution">
    <text evidence="6">The sequence shown here is derived from an EMBL/GenBank/DDBJ whole genome shotgun (WGS) entry which is preliminary data.</text>
</comment>
<dbReference type="InterPro" id="IPR035909">
    <property type="entry name" value="CheB_C"/>
</dbReference>
<feature type="active site" evidence="4">
    <location>
        <position position="46"/>
    </location>
</feature>
<sequence length="367" mass="38522">MQETGEHGKLRGVVAVGASAGGVQALRSLAAGLSPDLPYAYLVTLHLPPGAPSVLARILDRSGPLPAVPAEHGAALQPGRIYVATPDRHLLVSDHRVVLSHGPTENGHRPAINALFRSAALAFGPRAIGVLLSGVLDDGVLGLAAIRSRSGTTIGQTAGDALFPSMPTNARHAGVLDREAAAADIGAVLKELSHRQSKEPTMEPDAALELENRIAMAAPFSTDFDTRELGAASGYTCPDCHGSLVLIGDGNYRCHVGHAWSADALLAARDGEIEGTLWVALRSLQEKARLARHLAAKAGRGPLLQRYLAQAEETERALAVLGQRLSAGVSHRATRVMTMTEHNRHVVVDVEHLDDAVVLVLEGCSTA</sequence>
<evidence type="ECO:0000259" key="5">
    <source>
        <dbReference type="PROSITE" id="PS50122"/>
    </source>
</evidence>
<organism evidence="6 7">
    <name type="scientific">Mycobacterium kansasii</name>
    <dbReference type="NCBI Taxonomy" id="1768"/>
    <lineage>
        <taxon>Bacteria</taxon>
        <taxon>Bacillati</taxon>
        <taxon>Actinomycetota</taxon>
        <taxon>Actinomycetes</taxon>
        <taxon>Mycobacteriales</taxon>
        <taxon>Mycobacteriaceae</taxon>
        <taxon>Mycobacterium</taxon>
    </lineage>
</organism>
<evidence type="ECO:0000256" key="2">
    <source>
        <dbReference type="ARBA" id="ARBA00039140"/>
    </source>
</evidence>
<feature type="active site" evidence="4">
    <location>
        <position position="138"/>
    </location>
</feature>
<evidence type="ECO:0000256" key="1">
    <source>
        <dbReference type="ARBA" id="ARBA00022801"/>
    </source>
</evidence>
<feature type="domain" description="CheB-type methylesterase" evidence="5">
    <location>
        <begin position="7"/>
        <end position="189"/>
    </location>
</feature>
<dbReference type="PANTHER" id="PTHR42872">
    <property type="entry name" value="PROTEIN-GLUTAMATE METHYLESTERASE/PROTEIN-GLUTAMINE GLUTAMINASE"/>
    <property type="match status" value="1"/>
</dbReference>
<dbReference type="Pfam" id="PF01339">
    <property type="entry name" value="CheB_methylest"/>
    <property type="match status" value="1"/>
</dbReference>
<dbReference type="AlphaFoldDB" id="A0A1V3XAW8"/>
<accession>A0A1V3XAW8</accession>
<dbReference type="InterPro" id="IPR000673">
    <property type="entry name" value="Sig_transdc_resp-reg_Me-estase"/>
</dbReference>
<dbReference type="Proteomes" id="UP000189229">
    <property type="component" value="Unassembled WGS sequence"/>
</dbReference>
<keyword evidence="4" id="KW-0145">Chemotaxis</keyword>
<evidence type="ECO:0000256" key="3">
    <source>
        <dbReference type="ARBA" id="ARBA00048267"/>
    </source>
</evidence>
<evidence type="ECO:0000256" key="4">
    <source>
        <dbReference type="PROSITE-ProRule" id="PRU00050"/>
    </source>
</evidence>
<dbReference type="CDD" id="cd16433">
    <property type="entry name" value="CheB"/>
    <property type="match status" value="1"/>
</dbReference>
<evidence type="ECO:0000313" key="6">
    <source>
        <dbReference type="EMBL" id="OOK76384.1"/>
    </source>
</evidence>
<dbReference type="SUPFAM" id="SSF52738">
    <property type="entry name" value="Methylesterase CheB, C-terminal domain"/>
    <property type="match status" value="1"/>
</dbReference>
<dbReference type="GO" id="GO:0005737">
    <property type="term" value="C:cytoplasm"/>
    <property type="evidence" value="ECO:0007669"/>
    <property type="project" value="InterPro"/>
</dbReference>
<gene>
    <name evidence="6" type="ORF">BZL30_3446</name>
</gene>
<evidence type="ECO:0000313" key="7">
    <source>
        <dbReference type="Proteomes" id="UP000189229"/>
    </source>
</evidence>
<dbReference type="GO" id="GO:0006935">
    <property type="term" value="P:chemotaxis"/>
    <property type="evidence" value="ECO:0007669"/>
    <property type="project" value="UniProtKB-UniRule"/>
</dbReference>
<keyword evidence="1 4" id="KW-0378">Hydrolase</keyword>
<name>A0A1V3XAW8_MYCKA</name>
<proteinExistence type="predicted"/>
<feature type="active site" evidence="4">
    <location>
        <position position="19"/>
    </location>
</feature>
<dbReference type="EMBL" id="MVBM01000003">
    <property type="protein sequence ID" value="OOK76384.1"/>
    <property type="molecule type" value="Genomic_DNA"/>
</dbReference>
<comment type="catalytic activity">
    <reaction evidence="3">
        <text>[protein]-L-glutamate 5-O-methyl ester + H2O = L-glutamyl-[protein] + methanol + H(+)</text>
        <dbReference type="Rhea" id="RHEA:23236"/>
        <dbReference type="Rhea" id="RHEA-COMP:10208"/>
        <dbReference type="Rhea" id="RHEA-COMP:10311"/>
        <dbReference type="ChEBI" id="CHEBI:15377"/>
        <dbReference type="ChEBI" id="CHEBI:15378"/>
        <dbReference type="ChEBI" id="CHEBI:17790"/>
        <dbReference type="ChEBI" id="CHEBI:29973"/>
        <dbReference type="ChEBI" id="CHEBI:82795"/>
        <dbReference type="EC" id="3.1.1.61"/>
    </reaction>
</comment>
<reference evidence="6 7" key="1">
    <citation type="submission" date="2017-02" db="EMBL/GenBank/DDBJ databases">
        <title>Complete genome sequences of Mycobacterium kansasii strains isolated from rhesus macaques.</title>
        <authorList>
            <person name="Panda A."/>
            <person name="Nagaraj S."/>
            <person name="Zhao X."/>
            <person name="Tettelin H."/>
            <person name="Detolla L.J."/>
        </authorList>
    </citation>
    <scope>NUCLEOTIDE SEQUENCE [LARGE SCALE GENOMIC DNA]</scope>
    <source>
        <strain evidence="6 7">11-3813</strain>
    </source>
</reference>
<dbReference type="GO" id="GO:0008984">
    <property type="term" value="F:protein-glutamate methylesterase activity"/>
    <property type="evidence" value="ECO:0007669"/>
    <property type="project" value="UniProtKB-EC"/>
</dbReference>
<protein>
    <recommendedName>
        <fullName evidence="2">protein-glutamate methylesterase</fullName>
        <ecNumber evidence="2">3.1.1.61</ecNumber>
    </recommendedName>
</protein>
<dbReference type="PANTHER" id="PTHR42872:SF6">
    <property type="entry name" value="PROTEIN-GLUTAMATE METHYLESTERASE_PROTEIN-GLUTAMINE GLUTAMINASE"/>
    <property type="match status" value="1"/>
</dbReference>
<dbReference type="GO" id="GO:0000156">
    <property type="term" value="F:phosphorelay response regulator activity"/>
    <property type="evidence" value="ECO:0007669"/>
    <property type="project" value="InterPro"/>
</dbReference>